<keyword evidence="2" id="KW-0227">DNA damage</keyword>
<dbReference type="InterPro" id="IPR017961">
    <property type="entry name" value="DNA_pol_Y-fam_little_finger"/>
</dbReference>
<evidence type="ECO:0000256" key="2">
    <source>
        <dbReference type="ARBA" id="ARBA00022763"/>
    </source>
</evidence>
<dbReference type="InterPro" id="IPR001126">
    <property type="entry name" value="UmuC"/>
</dbReference>
<keyword evidence="8" id="KW-1185">Reference proteome</keyword>
<gene>
    <name evidence="7" type="ORF">G3N56_17360</name>
</gene>
<proteinExistence type="inferred from homology"/>
<comment type="similarity">
    <text evidence="1">Belongs to the DNA polymerase type-Y family.</text>
</comment>
<dbReference type="CDD" id="cd01700">
    <property type="entry name" value="PolY_Pol_V_umuC"/>
    <property type="match status" value="1"/>
</dbReference>
<evidence type="ECO:0000256" key="4">
    <source>
        <dbReference type="ARBA" id="ARBA00023204"/>
    </source>
</evidence>
<evidence type="ECO:0000259" key="6">
    <source>
        <dbReference type="PROSITE" id="PS50173"/>
    </source>
</evidence>
<comment type="caution">
    <text evidence="7">The sequence shown here is derived from an EMBL/GenBank/DDBJ whole genome shotgun (WGS) entry which is preliminary data.</text>
</comment>
<evidence type="ECO:0000313" key="7">
    <source>
        <dbReference type="EMBL" id="NDY58505.1"/>
    </source>
</evidence>
<keyword evidence="4" id="KW-0234">DNA repair</keyword>
<dbReference type="PANTHER" id="PTHR11076">
    <property type="entry name" value="DNA REPAIR POLYMERASE UMUC / TRANSFERASE FAMILY MEMBER"/>
    <property type="match status" value="1"/>
</dbReference>
<dbReference type="GO" id="GO:0003684">
    <property type="term" value="F:damaged DNA binding"/>
    <property type="evidence" value="ECO:0007669"/>
    <property type="project" value="InterPro"/>
</dbReference>
<evidence type="ECO:0000256" key="1">
    <source>
        <dbReference type="ARBA" id="ARBA00010945"/>
    </source>
</evidence>
<sequence>MPTFALVDCNAFYVSCERVFSPALADRPVVVLSNNDGCIVARSAEAKALGIGMGQPAYQCAELLKRHEVAVFSSNYALYGDMSARVMDTLARFAPAMEVYSIDEAFLDLTGLPEAVALARGMRDTVRRFTGIPVSVGLGPTKTLAKVANRLAKKDPALGGVLDLCGHADLERVLRGVDVEEVWGIGRRHGAWLRGLGVRSALDFSRLPRELVRRRMTVIGLQTLLELQGVSCLDLDAAPAPPRSVVASRSFGRPVTDAGEMREAVAFHAARAAERLRGKGCVAGNILVFVQTNRFVAGEPQYAVSDTAAFAVPTAATPEIIRLGQAVLGRIFRPGFRYKKTGVMLFGLEPAANCRGSLLENPRETARARALMCVVDGINARHGRDALTFAASGLARPWRMKQGRRSPRYTTVWDEIPVVRAD</sequence>
<dbReference type="GO" id="GO:0005829">
    <property type="term" value="C:cytosol"/>
    <property type="evidence" value="ECO:0007669"/>
    <property type="project" value="TreeGrafter"/>
</dbReference>
<dbReference type="PANTHER" id="PTHR11076:SF34">
    <property type="entry name" value="PROTEIN UMUC"/>
    <property type="match status" value="1"/>
</dbReference>
<dbReference type="RefSeq" id="WP_163303575.1">
    <property type="nucleotide sequence ID" value="NZ_JAAGRQ010000108.1"/>
</dbReference>
<evidence type="ECO:0000313" key="8">
    <source>
        <dbReference type="Proteomes" id="UP000469724"/>
    </source>
</evidence>
<evidence type="ECO:0000256" key="5">
    <source>
        <dbReference type="ARBA" id="ARBA00023236"/>
    </source>
</evidence>
<dbReference type="EMBL" id="JAAGRQ010000108">
    <property type="protein sequence ID" value="NDY58505.1"/>
    <property type="molecule type" value="Genomic_DNA"/>
</dbReference>
<dbReference type="GO" id="GO:0006281">
    <property type="term" value="P:DNA repair"/>
    <property type="evidence" value="ECO:0007669"/>
    <property type="project" value="UniProtKB-KW"/>
</dbReference>
<dbReference type="InterPro" id="IPR050116">
    <property type="entry name" value="DNA_polymerase-Y"/>
</dbReference>
<evidence type="ECO:0000256" key="3">
    <source>
        <dbReference type="ARBA" id="ARBA00023199"/>
    </source>
</evidence>
<feature type="domain" description="UmuC" evidence="6">
    <location>
        <begin position="4"/>
        <end position="186"/>
    </location>
</feature>
<name>A0A7K3NRT1_9BACT</name>
<dbReference type="GO" id="GO:0009432">
    <property type="term" value="P:SOS response"/>
    <property type="evidence" value="ECO:0007669"/>
    <property type="project" value="UniProtKB-KW"/>
</dbReference>
<dbReference type="InterPro" id="IPR043502">
    <property type="entry name" value="DNA/RNA_pol_sf"/>
</dbReference>
<dbReference type="Gene3D" id="3.40.1170.60">
    <property type="match status" value="1"/>
</dbReference>
<dbReference type="SUPFAM" id="SSF56672">
    <property type="entry name" value="DNA/RNA polymerases"/>
    <property type="match status" value="1"/>
</dbReference>
<reference evidence="7 8" key="1">
    <citation type="submission" date="2020-02" db="EMBL/GenBank/DDBJ databases">
        <title>Comparative genomics of sulfur disproportionating microorganisms.</title>
        <authorList>
            <person name="Ward L.M."/>
            <person name="Bertran E."/>
            <person name="Johnston D.T."/>
        </authorList>
    </citation>
    <scope>NUCLEOTIDE SEQUENCE [LARGE SCALE GENOMIC DNA]</scope>
    <source>
        <strain evidence="7 8">DSM 3696</strain>
    </source>
</reference>
<dbReference type="AlphaFoldDB" id="A0A7K3NRT1"/>
<dbReference type="PROSITE" id="PS50173">
    <property type="entry name" value="UMUC"/>
    <property type="match status" value="1"/>
</dbReference>
<dbReference type="GO" id="GO:0003887">
    <property type="term" value="F:DNA-directed DNA polymerase activity"/>
    <property type="evidence" value="ECO:0007669"/>
    <property type="project" value="TreeGrafter"/>
</dbReference>
<dbReference type="Pfam" id="PF11799">
    <property type="entry name" value="IMS_C"/>
    <property type="match status" value="1"/>
</dbReference>
<dbReference type="InterPro" id="IPR043128">
    <property type="entry name" value="Rev_trsase/Diguanyl_cyclase"/>
</dbReference>
<dbReference type="Gene3D" id="3.30.70.270">
    <property type="match status" value="1"/>
</dbReference>
<protein>
    <submittedName>
        <fullName evidence="7">Y-family DNA polymerase</fullName>
    </submittedName>
</protein>
<keyword evidence="3" id="KW-0741">SOS mutagenesis</keyword>
<dbReference type="Pfam" id="PF13438">
    <property type="entry name" value="DUF4113"/>
    <property type="match status" value="1"/>
</dbReference>
<organism evidence="7 8">
    <name type="scientific">Desulfolutivibrio sulfodismutans</name>
    <dbReference type="NCBI Taxonomy" id="63561"/>
    <lineage>
        <taxon>Bacteria</taxon>
        <taxon>Pseudomonadati</taxon>
        <taxon>Thermodesulfobacteriota</taxon>
        <taxon>Desulfovibrionia</taxon>
        <taxon>Desulfovibrionales</taxon>
        <taxon>Desulfovibrionaceae</taxon>
        <taxon>Desulfolutivibrio</taxon>
    </lineage>
</organism>
<dbReference type="Pfam" id="PF00817">
    <property type="entry name" value="IMS"/>
    <property type="match status" value="1"/>
</dbReference>
<dbReference type="InterPro" id="IPR025188">
    <property type="entry name" value="DUF4113"/>
</dbReference>
<keyword evidence="5" id="KW-0742">SOS response</keyword>
<dbReference type="GO" id="GO:0042276">
    <property type="term" value="P:error-prone translesion synthesis"/>
    <property type="evidence" value="ECO:0007669"/>
    <property type="project" value="TreeGrafter"/>
</dbReference>
<accession>A0A7K3NRT1</accession>
<dbReference type="Proteomes" id="UP000469724">
    <property type="component" value="Unassembled WGS sequence"/>
</dbReference>